<evidence type="ECO:0000256" key="1">
    <source>
        <dbReference type="SAM" id="MobiDB-lite"/>
    </source>
</evidence>
<dbReference type="Proteomes" id="UP001221898">
    <property type="component" value="Unassembled WGS sequence"/>
</dbReference>
<name>A0AAD7S5K7_9TELE</name>
<dbReference type="EMBL" id="JAINUG010000119">
    <property type="protein sequence ID" value="KAJ8395196.1"/>
    <property type="molecule type" value="Genomic_DNA"/>
</dbReference>
<feature type="region of interest" description="Disordered" evidence="1">
    <location>
        <begin position="43"/>
        <end position="66"/>
    </location>
</feature>
<gene>
    <name evidence="2" type="ORF">AAFF_G00036520</name>
</gene>
<accession>A0AAD7S5K7</accession>
<organism evidence="2 3">
    <name type="scientific">Aldrovandia affinis</name>
    <dbReference type="NCBI Taxonomy" id="143900"/>
    <lineage>
        <taxon>Eukaryota</taxon>
        <taxon>Metazoa</taxon>
        <taxon>Chordata</taxon>
        <taxon>Craniata</taxon>
        <taxon>Vertebrata</taxon>
        <taxon>Euteleostomi</taxon>
        <taxon>Actinopterygii</taxon>
        <taxon>Neopterygii</taxon>
        <taxon>Teleostei</taxon>
        <taxon>Notacanthiformes</taxon>
        <taxon>Halosauridae</taxon>
        <taxon>Aldrovandia</taxon>
    </lineage>
</organism>
<protein>
    <submittedName>
        <fullName evidence="2">Uncharacterized protein</fullName>
    </submittedName>
</protein>
<evidence type="ECO:0000313" key="3">
    <source>
        <dbReference type="Proteomes" id="UP001221898"/>
    </source>
</evidence>
<proteinExistence type="predicted"/>
<evidence type="ECO:0000313" key="2">
    <source>
        <dbReference type="EMBL" id="KAJ8395196.1"/>
    </source>
</evidence>
<sequence length="125" mass="13374">MQSFFRVAVSKTELLTDESSETEEPRTVAEVWGQLIGHAVFCGPRGVRRPPQTEGDGPASPGSKSTQSHFFPLYFSRVLLAHCAALLHDSARGNGSGIRSAACTCGPEHPAPGLYRGDERHAPGD</sequence>
<keyword evidence="3" id="KW-1185">Reference proteome</keyword>
<reference evidence="2" key="1">
    <citation type="journal article" date="2023" name="Science">
        <title>Genome structures resolve the early diversification of teleost fishes.</title>
        <authorList>
            <person name="Parey E."/>
            <person name="Louis A."/>
            <person name="Montfort J."/>
            <person name="Bouchez O."/>
            <person name="Roques C."/>
            <person name="Iampietro C."/>
            <person name="Lluch J."/>
            <person name="Castinel A."/>
            <person name="Donnadieu C."/>
            <person name="Desvignes T."/>
            <person name="Floi Bucao C."/>
            <person name="Jouanno E."/>
            <person name="Wen M."/>
            <person name="Mejri S."/>
            <person name="Dirks R."/>
            <person name="Jansen H."/>
            <person name="Henkel C."/>
            <person name="Chen W.J."/>
            <person name="Zahm M."/>
            <person name="Cabau C."/>
            <person name="Klopp C."/>
            <person name="Thompson A.W."/>
            <person name="Robinson-Rechavi M."/>
            <person name="Braasch I."/>
            <person name="Lecointre G."/>
            <person name="Bobe J."/>
            <person name="Postlethwait J.H."/>
            <person name="Berthelot C."/>
            <person name="Roest Crollius H."/>
            <person name="Guiguen Y."/>
        </authorList>
    </citation>
    <scope>NUCLEOTIDE SEQUENCE</scope>
    <source>
        <strain evidence="2">NC1722</strain>
    </source>
</reference>
<dbReference type="AlphaFoldDB" id="A0AAD7S5K7"/>
<comment type="caution">
    <text evidence="2">The sequence shown here is derived from an EMBL/GenBank/DDBJ whole genome shotgun (WGS) entry which is preliminary data.</text>
</comment>